<dbReference type="Proteomes" id="UP000887579">
    <property type="component" value="Unplaced"/>
</dbReference>
<proteinExistence type="predicted"/>
<sequence>MRILPLGCWLFWVPKLTPTHAVFRRIEWLVFQSPILRIFMEILNIIVYMEIGHRTNIFFSITSVLGIISLFIASWGSYMIIPLGSSLLKNYRLSFMFHLVDTAQLIYSVQKFIFDFLVGVDIIQSDEFLPAQSKALYWMCFLLTLEMFVVSIIATFAFRPSQTEFFDKFNRLTHNRLQGSTEFPSRNVSSENFENLHHIQSITDSNKSVKDFEITNIVTSGEKSNYDTCIGNGNESGLGSVSSASMESGNLNFPMDVERLDSTSCFENEVNENDLTEINLNSSRSEKSNLHDNKNIHKF</sequence>
<accession>A0AC34FHP9</accession>
<dbReference type="WBParaSite" id="ES5_v2.g16725.t1">
    <property type="protein sequence ID" value="ES5_v2.g16725.t1"/>
    <property type="gene ID" value="ES5_v2.g16725"/>
</dbReference>
<organism evidence="1 2">
    <name type="scientific">Panagrolaimus sp. ES5</name>
    <dbReference type="NCBI Taxonomy" id="591445"/>
    <lineage>
        <taxon>Eukaryota</taxon>
        <taxon>Metazoa</taxon>
        <taxon>Ecdysozoa</taxon>
        <taxon>Nematoda</taxon>
        <taxon>Chromadorea</taxon>
        <taxon>Rhabditida</taxon>
        <taxon>Tylenchina</taxon>
        <taxon>Panagrolaimomorpha</taxon>
        <taxon>Panagrolaimoidea</taxon>
        <taxon>Panagrolaimidae</taxon>
        <taxon>Panagrolaimus</taxon>
    </lineage>
</organism>
<name>A0AC34FHP9_9BILA</name>
<reference evidence="2" key="1">
    <citation type="submission" date="2022-11" db="UniProtKB">
        <authorList>
            <consortium name="WormBaseParasite"/>
        </authorList>
    </citation>
    <scope>IDENTIFICATION</scope>
</reference>
<evidence type="ECO:0000313" key="2">
    <source>
        <dbReference type="WBParaSite" id="ES5_v2.g16725.t1"/>
    </source>
</evidence>
<evidence type="ECO:0000313" key="1">
    <source>
        <dbReference type="Proteomes" id="UP000887579"/>
    </source>
</evidence>
<protein>
    <submittedName>
        <fullName evidence="2">Uncharacterized protein</fullName>
    </submittedName>
</protein>